<dbReference type="SUPFAM" id="SSF56214">
    <property type="entry name" value="4'-phosphopantetheinyl transferase"/>
    <property type="match status" value="1"/>
</dbReference>
<dbReference type="InterPro" id="IPR002582">
    <property type="entry name" value="ACPS"/>
</dbReference>
<sequence length="115" mass="12634">MKIGCDLVSIARIEKIYQKHGEKFLDKFLDTDEQKLFKTSSSLAGLWAAKEAASKALGVGISLECSFFDIKISKDSKNAPKLDFSQKILKNFKVQTASLSISHDFGFAMAVVIVG</sequence>
<name>A0A1W6BVT4_9BACT</name>
<reference evidence="10 11" key="1">
    <citation type="submission" date="2017-04" db="EMBL/GenBank/DDBJ databases">
        <title>Complete genome sequence of the Campylobacter cuniculorum type strain LMG24588.</title>
        <authorList>
            <person name="Miller W.G."/>
            <person name="Yee E."/>
            <person name="Revez J."/>
            <person name="Bono J.L."/>
            <person name="Rossi M."/>
        </authorList>
    </citation>
    <scope>NUCLEOTIDE SEQUENCE [LARGE SCALE GENOMIC DNA]</scope>
    <source>
        <strain evidence="10 11">LMG 24588</strain>
    </source>
</reference>
<protein>
    <recommendedName>
        <fullName evidence="8">Holo-[acyl-carrier-protein] synthase</fullName>
        <shortName evidence="8">Holo-ACP synthase</shortName>
        <ecNumber evidence="8">2.7.8.7</ecNumber>
    </recommendedName>
    <alternativeName>
        <fullName evidence="8">4'-phosphopantetheinyl transferase AcpS</fullName>
    </alternativeName>
</protein>
<accession>A0A1W6BVT4</accession>
<dbReference type="Proteomes" id="UP000192902">
    <property type="component" value="Chromosome"/>
</dbReference>
<evidence type="ECO:0000256" key="5">
    <source>
        <dbReference type="ARBA" id="ARBA00022842"/>
    </source>
</evidence>
<feature type="domain" description="4'-phosphopantetheinyl transferase" evidence="9">
    <location>
        <begin position="3"/>
        <end position="90"/>
    </location>
</feature>
<keyword evidence="5 8" id="KW-0460">Magnesium</keyword>
<evidence type="ECO:0000256" key="4">
    <source>
        <dbReference type="ARBA" id="ARBA00022832"/>
    </source>
</evidence>
<keyword evidence="6 8" id="KW-0443">Lipid metabolism</keyword>
<evidence type="ECO:0000256" key="7">
    <source>
        <dbReference type="ARBA" id="ARBA00023160"/>
    </source>
</evidence>
<evidence type="ECO:0000256" key="1">
    <source>
        <dbReference type="ARBA" id="ARBA00022516"/>
    </source>
</evidence>
<evidence type="ECO:0000259" key="9">
    <source>
        <dbReference type="Pfam" id="PF01648"/>
    </source>
</evidence>
<dbReference type="KEGG" id="ccun:CCUN_0554"/>
<dbReference type="GO" id="GO:0008897">
    <property type="term" value="F:holo-[acyl-carrier-protein] synthase activity"/>
    <property type="evidence" value="ECO:0007669"/>
    <property type="project" value="UniProtKB-UniRule"/>
</dbReference>
<keyword evidence="3 8" id="KW-0479">Metal-binding</keyword>
<dbReference type="Pfam" id="PF01648">
    <property type="entry name" value="ACPS"/>
    <property type="match status" value="1"/>
</dbReference>
<dbReference type="Gene3D" id="3.90.470.20">
    <property type="entry name" value="4'-phosphopantetheinyl transferase domain"/>
    <property type="match status" value="1"/>
</dbReference>
<comment type="similarity">
    <text evidence="8">Belongs to the P-Pant transferase superfamily. AcpS family.</text>
</comment>
<dbReference type="EC" id="2.7.8.7" evidence="8"/>
<keyword evidence="2 8" id="KW-0808">Transferase</keyword>
<dbReference type="GO" id="GO:0005737">
    <property type="term" value="C:cytoplasm"/>
    <property type="evidence" value="ECO:0007669"/>
    <property type="project" value="UniProtKB-SubCell"/>
</dbReference>
<keyword evidence="4 8" id="KW-0276">Fatty acid metabolism</keyword>
<keyword evidence="8" id="KW-0963">Cytoplasm</keyword>
<comment type="function">
    <text evidence="8">Transfers the 4'-phosphopantetheine moiety from coenzyme A to a Ser of acyl-carrier-protein.</text>
</comment>
<comment type="cofactor">
    <cofactor evidence="8">
        <name>Mg(2+)</name>
        <dbReference type="ChEBI" id="CHEBI:18420"/>
    </cofactor>
</comment>
<feature type="binding site" evidence="8">
    <location>
        <position position="6"/>
    </location>
    <ligand>
        <name>Mg(2+)</name>
        <dbReference type="ChEBI" id="CHEBI:18420"/>
    </ligand>
</feature>
<dbReference type="HAMAP" id="MF_00101">
    <property type="entry name" value="AcpS"/>
    <property type="match status" value="1"/>
</dbReference>
<dbReference type="NCBIfam" id="TIGR00556">
    <property type="entry name" value="pantethn_trn"/>
    <property type="match status" value="1"/>
</dbReference>
<keyword evidence="1 8" id="KW-0444">Lipid biosynthesis</keyword>
<dbReference type="AlphaFoldDB" id="A0A1W6BVT4"/>
<evidence type="ECO:0000256" key="8">
    <source>
        <dbReference type="HAMAP-Rule" id="MF_00101"/>
    </source>
</evidence>
<proteinExistence type="inferred from homology"/>
<evidence type="ECO:0000313" key="11">
    <source>
        <dbReference type="Proteomes" id="UP000192902"/>
    </source>
</evidence>
<dbReference type="NCBIfam" id="TIGR00516">
    <property type="entry name" value="acpS"/>
    <property type="match status" value="1"/>
</dbReference>
<dbReference type="RefSeq" id="WP_027306355.1">
    <property type="nucleotide sequence ID" value="NZ_CP020867.1"/>
</dbReference>
<dbReference type="InterPro" id="IPR037143">
    <property type="entry name" value="4-PPantetheinyl_Trfase_dom_sf"/>
</dbReference>
<organism evidence="10 11">
    <name type="scientific">Campylobacter cuniculorum DSM 23162 = LMG 24588</name>
    <dbReference type="NCBI Taxonomy" id="1121267"/>
    <lineage>
        <taxon>Bacteria</taxon>
        <taxon>Pseudomonadati</taxon>
        <taxon>Campylobacterota</taxon>
        <taxon>Epsilonproteobacteria</taxon>
        <taxon>Campylobacterales</taxon>
        <taxon>Campylobacteraceae</taxon>
        <taxon>Campylobacter</taxon>
    </lineage>
</organism>
<dbReference type="InterPro" id="IPR004568">
    <property type="entry name" value="Ppantetheine-prot_Trfase_dom"/>
</dbReference>
<dbReference type="OrthoDB" id="517356at2"/>
<dbReference type="EMBL" id="CP020867">
    <property type="protein sequence ID" value="ARJ56191.1"/>
    <property type="molecule type" value="Genomic_DNA"/>
</dbReference>
<dbReference type="STRING" id="1121267.CCUN_0554"/>
<evidence type="ECO:0000313" key="10">
    <source>
        <dbReference type="EMBL" id="ARJ56191.1"/>
    </source>
</evidence>
<evidence type="ECO:0000256" key="3">
    <source>
        <dbReference type="ARBA" id="ARBA00022723"/>
    </source>
</evidence>
<evidence type="ECO:0000256" key="2">
    <source>
        <dbReference type="ARBA" id="ARBA00022679"/>
    </source>
</evidence>
<comment type="catalytic activity">
    <reaction evidence="8">
        <text>apo-[ACP] + CoA = holo-[ACP] + adenosine 3',5'-bisphosphate + H(+)</text>
        <dbReference type="Rhea" id="RHEA:12068"/>
        <dbReference type="Rhea" id="RHEA-COMP:9685"/>
        <dbReference type="Rhea" id="RHEA-COMP:9690"/>
        <dbReference type="ChEBI" id="CHEBI:15378"/>
        <dbReference type="ChEBI" id="CHEBI:29999"/>
        <dbReference type="ChEBI" id="CHEBI:57287"/>
        <dbReference type="ChEBI" id="CHEBI:58343"/>
        <dbReference type="ChEBI" id="CHEBI:64479"/>
        <dbReference type="EC" id="2.7.8.7"/>
    </reaction>
</comment>
<comment type="subcellular location">
    <subcellularLocation>
        <location evidence="8">Cytoplasm</location>
    </subcellularLocation>
</comment>
<dbReference type="GO" id="GO:0000287">
    <property type="term" value="F:magnesium ion binding"/>
    <property type="evidence" value="ECO:0007669"/>
    <property type="project" value="UniProtKB-UniRule"/>
</dbReference>
<dbReference type="GO" id="GO:0006633">
    <property type="term" value="P:fatty acid biosynthetic process"/>
    <property type="evidence" value="ECO:0007669"/>
    <property type="project" value="UniProtKB-UniRule"/>
</dbReference>
<evidence type="ECO:0000256" key="6">
    <source>
        <dbReference type="ARBA" id="ARBA00023098"/>
    </source>
</evidence>
<dbReference type="InterPro" id="IPR008278">
    <property type="entry name" value="4-PPantetheinyl_Trfase_dom"/>
</dbReference>
<dbReference type="eggNOG" id="COG0736">
    <property type="taxonomic scope" value="Bacteria"/>
</dbReference>
<gene>
    <name evidence="8 10" type="primary">acpS</name>
    <name evidence="10" type="ORF">CCUN_0554</name>
</gene>
<feature type="binding site" evidence="8">
    <location>
        <position position="51"/>
    </location>
    <ligand>
        <name>Mg(2+)</name>
        <dbReference type="ChEBI" id="CHEBI:18420"/>
    </ligand>
</feature>
<keyword evidence="7 8" id="KW-0275">Fatty acid biosynthesis</keyword>